<organism evidence="7">
    <name type="scientific">mine drainage metagenome</name>
    <dbReference type="NCBI Taxonomy" id="410659"/>
    <lineage>
        <taxon>unclassified sequences</taxon>
        <taxon>metagenomes</taxon>
        <taxon>ecological metagenomes</taxon>
    </lineage>
</organism>
<keyword evidence="6" id="KW-0472">Membrane</keyword>
<dbReference type="EMBL" id="AUZZ01010476">
    <property type="protein sequence ID" value="EQD29821.1"/>
    <property type="molecule type" value="Genomic_DNA"/>
</dbReference>
<dbReference type="GO" id="GO:0005886">
    <property type="term" value="C:plasma membrane"/>
    <property type="evidence" value="ECO:0007669"/>
    <property type="project" value="UniProtKB-SubCell"/>
</dbReference>
<comment type="similarity">
    <text evidence="2">Belongs to the VirD4/TraG family.</text>
</comment>
<proteinExistence type="inferred from homology"/>
<evidence type="ECO:0000256" key="4">
    <source>
        <dbReference type="ARBA" id="ARBA00022692"/>
    </source>
</evidence>
<evidence type="ECO:0000256" key="6">
    <source>
        <dbReference type="ARBA" id="ARBA00023136"/>
    </source>
</evidence>
<feature type="non-terminal residue" evidence="7">
    <location>
        <position position="1"/>
    </location>
</feature>
<dbReference type="AlphaFoldDB" id="T0Y407"/>
<dbReference type="InterPro" id="IPR027417">
    <property type="entry name" value="P-loop_NTPase"/>
</dbReference>
<dbReference type="InterPro" id="IPR051539">
    <property type="entry name" value="T4SS-coupling_protein"/>
</dbReference>
<evidence type="ECO:0000256" key="1">
    <source>
        <dbReference type="ARBA" id="ARBA00004651"/>
    </source>
</evidence>
<comment type="caution">
    <text evidence="7">The sequence shown here is derived from an EMBL/GenBank/DDBJ whole genome shotgun (WGS) entry which is preliminary data.</text>
</comment>
<dbReference type="Gene3D" id="3.40.50.300">
    <property type="entry name" value="P-loop containing nucleotide triphosphate hydrolases"/>
    <property type="match status" value="1"/>
</dbReference>
<dbReference type="SUPFAM" id="SSF52540">
    <property type="entry name" value="P-loop containing nucleoside triphosphate hydrolases"/>
    <property type="match status" value="1"/>
</dbReference>
<dbReference type="CDD" id="cd01127">
    <property type="entry name" value="TrwB_TraG_TraD_VirD4"/>
    <property type="match status" value="1"/>
</dbReference>
<dbReference type="InterPro" id="IPR003688">
    <property type="entry name" value="TraG/VirD4"/>
</dbReference>
<dbReference type="PANTHER" id="PTHR37937">
    <property type="entry name" value="CONJUGATIVE TRANSFER: DNA TRANSPORT"/>
    <property type="match status" value="1"/>
</dbReference>
<reference evidence="7" key="1">
    <citation type="submission" date="2013-08" db="EMBL/GenBank/DDBJ databases">
        <authorList>
            <person name="Mendez C."/>
            <person name="Richter M."/>
            <person name="Ferrer M."/>
            <person name="Sanchez J."/>
        </authorList>
    </citation>
    <scope>NUCLEOTIDE SEQUENCE</scope>
</reference>
<reference evidence="7" key="2">
    <citation type="journal article" date="2014" name="ISME J.">
        <title>Microbial stratification in low pH oxic and suboxic macroscopic growths along an acid mine drainage.</title>
        <authorList>
            <person name="Mendez-Garcia C."/>
            <person name="Mesa V."/>
            <person name="Sprenger R.R."/>
            <person name="Richter M."/>
            <person name="Diez M.S."/>
            <person name="Solano J."/>
            <person name="Bargiela R."/>
            <person name="Golyshina O.V."/>
            <person name="Manteca A."/>
            <person name="Ramos J.L."/>
            <person name="Gallego J.R."/>
            <person name="Llorente I."/>
            <person name="Martins Dos Santos V.A."/>
            <person name="Jensen O.N."/>
            <person name="Pelaez A.I."/>
            <person name="Sanchez J."/>
            <person name="Ferrer M."/>
        </authorList>
    </citation>
    <scope>NUCLEOTIDE SEQUENCE</scope>
</reference>
<accession>T0Y407</accession>
<keyword evidence="3" id="KW-1003">Cell membrane</keyword>
<sequence length="174" mass="19620">AATAGNDFDLRDLRRRPTSIYVGVNPDDLHRLRPVLSLFFQQAIGLQTRALPEHDATLTHQVLMMLDEFAALGRIPIIAESVSYLPGYNVRVVIVIHTPAQLREVYGMNAAETMLKSLAARIVFAPKDYADAREISDELGMTTVKARTVSRPLFDWGMRRARSRSVSVSEQRRR</sequence>
<keyword evidence="5" id="KW-1133">Transmembrane helix</keyword>
<evidence type="ECO:0000256" key="3">
    <source>
        <dbReference type="ARBA" id="ARBA00022475"/>
    </source>
</evidence>
<protein>
    <submittedName>
        <fullName evidence="7">TRAG protein</fullName>
    </submittedName>
</protein>
<comment type="subcellular location">
    <subcellularLocation>
        <location evidence="1">Cell membrane</location>
        <topology evidence="1">Multi-pass membrane protein</topology>
    </subcellularLocation>
</comment>
<name>T0Y407_9ZZZZ</name>
<dbReference type="PANTHER" id="PTHR37937:SF1">
    <property type="entry name" value="CONJUGATIVE TRANSFER: DNA TRANSPORT"/>
    <property type="match status" value="1"/>
</dbReference>
<evidence type="ECO:0000256" key="5">
    <source>
        <dbReference type="ARBA" id="ARBA00022989"/>
    </source>
</evidence>
<evidence type="ECO:0000313" key="7">
    <source>
        <dbReference type="EMBL" id="EQD29821.1"/>
    </source>
</evidence>
<keyword evidence="4" id="KW-0812">Transmembrane</keyword>
<gene>
    <name evidence="7" type="ORF">B2A_14426</name>
</gene>
<dbReference type="Pfam" id="PF02534">
    <property type="entry name" value="T4SS-DNA_transf"/>
    <property type="match status" value="1"/>
</dbReference>
<evidence type="ECO:0000256" key="2">
    <source>
        <dbReference type="ARBA" id="ARBA00008806"/>
    </source>
</evidence>